<organism evidence="1 2">
    <name type="scientific">Hymenobacter humi</name>
    <dbReference type="NCBI Taxonomy" id="1411620"/>
    <lineage>
        <taxon>Bacteria</taxon>
        <taxon>Pseudomonadati</taxon>
        <taxon>Bacteroidota</taxon>
        <taxon>Cytophagia</taxon>
        <taxon>Cytophagales</taxon>
        <taxon>Hymenobacteraceae</taxon>
        <taxon>Hymenobacter</taxon>
    </lineage>
</organism>
<dbReference type="EMBL" id="JBHTEK010000006">
    <property type="protein sequence ID" value="MFC7671220.1"/>
    <property type="molecule type" value="Genomic_DNA"/>
</dbReference>
<comment type="caution">
    <text evidence="1">The sequence shown here is derived from an EMBL/GenBank/DDBJ whole genome shotgun (WGS) entry which is preliminary data.</text>
</comment>
<reference evidence="2" key="1">
    <citation type="journal article" date="2019" name="Int. J. Syst. Evol. Microbiol.">
        <title>The Global Catalogue of Microorganisms (GCM) 10K type strain sequencing project: providing services to taxonomists for standard genome sequencing and annotation.</title>
        <authorList>
            <consortium name="The Broad Institute Genomics Platform"/>
            <consortium name="The Broad Institute Genome Sequencing Center for Infectious Disease"/>
            <person name="Wu L."/>
            <person name="Ma J."/>
        </authorList>
    </citation>
    <scope>NUCLEOTIDE SEQUENCE [LARGE SCALE GENOMIC DNA]</scope>
    <source>
        <strain evidence="2">JCM 19635</strain>
    </source>
</reference>
<sequence>MVGGNRNRLLLLGALVLSTAPNFYFLQQINAYSLNGPFPVSSTL</sequence>
<accession>A0ABW2UCR1</accession>
<protein>
    <submittedName>
        <fullName evidence="1">Uncharacterized protein</fullName>
    </submittedName>
</protein>
<proteinExistence type="predicted"/>
<dbReference type="Proteomes" id="UP001596513">
    <property type="component" value="Unassembled WGS sequence"/>
</dbReference>
<evidence type="ECO:0000313" key="2">
    <source>
        <dbReference type="Proteomes" id="UP001596513"/>
    </source>
</evidence>
<dbReference type="RefSeq" id="WP_380207214.1">
    <property type="nucleotide sequence ID" value="NZ_JBHTEK010000006.1"/>
</dbReference>
<name>A0ABW2UCR1_9BACT</name>
<gene>
    <name evidence="1" type="ORF">ACFQT0_30340</name>
</gene>
<evidence type="ECO:0000313" key="1">
    <source>
        <dbReference type="EMBL" id="MFC7671220.1"/>
    </source>
</evidence>
<keyword evidence="2" id="KW-1185">Reference proteome</keyword>